<accession>A0AAD9TVD4</accession>
<dbReference type="SUPFAM" id="SSF56219">
    <property type="entry name" value="DNase I-like"/>
    <property type="match status" value="1"/>
</dbReference>
<evidence type="ECO:0000256" key="1">
    <source>
        <dbReference type="SAM" id="MobiDB-lite"/>
    </source>
</evidence>
<feature type="region of interest" description="Disordered" evidence="1">
    <location>
        <begin position="1"/>
        <end position="22"/>
    </location>
</feature>
<keyword evidence="3" id="KW-1185">Reference proteome</keyword>
<evidence type="ECO:0008006" key="4">
    <source>
        <dbReference type="Google" id="ProtNLM"/>
    </source>
</evidence>
<name>A0AAD9TVD4_9ROSI</name>
<feature type="compositionally biased region" description="Basic and acidic residues" evidence="1">
    <location>
        <begin position="1"/>
        <end position="10"/>
    </location>
</feature>
<feature type="compositionally biased region" description="Polar residues" evidence="1">
    <location>
        <begin position="11"/>
        <end position="22"/>
    </location>
</feature>
<dbReference type="InterPro" id="IPR036691">
    <property type="entry name" value="Endo/exonu/phosph_ase_sf"/>
</dbReference>
<gene>
    <name evidence="2" type="ORF">Ddye_024713</name>
</gene>
<evidence type="ECO:0000313" key="3">
    <source>
        <dbReference type="Proteomes" id="UP001280121"/>
    </source>
</evidence>
<reference evidence="2" key="1">
    <citation type="journal article" date="2023" name="Plant J.">
        <title>Genome sequences and population genomics provide insights into the demographic history, inbreeding, and mutation load of two 'living fossil' tree species of Dipteronia.</title>
        <authorList>
            <person name="Feng Y."/>
            <person name="Comes H.P."/>
            <person name="Chen J."/>
            <person name="Zhu S."/>
            <person name="Lu R."/>
            <person name="Zhang X."/>
            <person name="Li P."/>
            <person name="Qiu J."/>
            <person name="Olsen K.M."/>
            <person name="Qiu Y."/>
        </authorList>
    </citation>
    <scope>NUCLEOTIDE SEQUENCE</scope>
    <source>
        <strain evidence="2">KIB01</strain>
    </source>
</reference>
<dbReference type="AlphaFoldDB" id="A0AAD9TVD4"/>
<protein>
    <recommendedName>
        <fullName evidence="4">Endonuclease/exonuclease/phosphatase domain-containing protein</fullName>
    </recommendedName>
</protein>
<comment type="caution">
    <text evidence="2">The sequence shown here is derived from an EMBL/GenBank/DDBJ whole genome shotgun (WGS) entry which is preliminary data.</text>
</comment>
<sequence length="211" mass="23311">MTTTRSRGESIQDSSVSGTTGCRSRTKRVTWKLVEELAKVVEKGVEANNRGDSEWDLDEEVTRVLETGAALGLDFNGNEVEISRIVNSMKREDEESKLAVFDSSIVRSIGGVFLTRGVGVDAKGSAGGLITLWNEDLFLVSHCISNKWCIVLVGVLFKIDKEVILCNVYAPNVEADRKKLWGFLLNIQQSFSSPWCIGGDFNTVLFASERK</sequence>
<dbReference type="Proteomes" id="UP001280121">
    <property type="component" value="Unassembled WGS sequence"/>
</dbReference>
<organism evidence="2 3">
    <name type="scientific">Dipteronia dyeriana</name>
    <dbReference type="NCBI Taxonomy" id="168575"/>
    <lineage>
        <taxon>Eukaryota</taxon>
        <taxon>Viridiplantae</taxon>
        <taxon>Streptophyta</taxon>
        <taxon>Embryophyta</taxon>
        <taxon>Tracheophyta</taxon>
        <taxon>Spermatophyta</taxon>
        <taxon>Magnoliopsida</taxon>
        <taxon>eudicotyledons</taxon>
        <taxon>Gunneridae</taxon>
        <taxon>Pentapetalae</taxon>
        <taxon>rosids</taxon>
        <taxon>malvids</taxon>
        <taxon>Sapindales</taxon>
        <taxon>Sapindaceae</taxon>
        <taxon>Hippocastanoideae</taxon>
        <taxon>Acereae</taxon>
        <taxon>Dipteronia</taxon>
    </lineage>
</organism>
<proteinExistence type="predicted"/>
<dbReference type="EMBL" id="JANJYI010000007">
    <property type="protein sequence ID" value="KAK2642950.1"/>
    <property type="molecule type" value="Genomic_DNA"/>
</dbReference>
<dbReference type="Gene3D" id="3.60.10.10">
    <property type="entry name" value="Endonuclease/exonuclease/phosphatase"/>
    <property type="match status" value="1"/>
</dbReference>
<evidence type="ECO:0000313" key="2">
    <source>
        <dbReference type="EMBL" id="KAK2642950.1"/>
    </source>
</evidence>